<sequence>MEHAVPALLGPSRDRQPQCHRRAPPATLTPTARAVPSSTAGRCKPRKAPGSGRSSFTPAALQHATPRGRCNLTGSPPRSTGLQSRPQAPASCGRAHLRLRREYRTSQGPLPAALTPSPAGA</sequence>
<reference evidence="2" key="1">
    <citation type="journal article" date="2022" name="bioRxiv">
        <title>Sequencing and chromosome-scale assembly of the giantPleurodeles waltlgenome.</title>
        <authorList>
            <person name="Brown T."/>
            <person name="Elewa A."/>
            <person name="Iarovenko S."/>
            <person name="Subramanian E."/>
            <person name="Araus A.J."/>
            <person name="Petzold A."/>
            <person name="Susuki M."/>
            <person name="Suzuki K.-i.T."/>
            <person name="Hayashi T."/>
            <person name="Toyoda A."/>
            <person name="Oliveira C."/>
            <person name="Osipova E."/>
            <person name="Leigh N.D."/>
            <person name="Simon A."/>
            <person name="Yun M.H."/>
        </authorList>
    </citation>
    <scope>NUCLEOTIDE SEQUENCE</scope>
    <source>
        <strain evidence="2">20211129_DDA</strain>
        <tissue evidence="2">Liver</tissue>
    </source>
</reference>
<accession>A0AAV7T829</accession>
<organism evidence="2 3">
    <name type="scientific">Pleurodeles waltl</name>
    <name type="common">Iberian ribbed newt</name>
    <dbReference type="NCBI Taxonomy" id="8319"/>
    <lineage>
        <taxon>Eukaryota</taxon>
        <taxon>Metazoa</taxon>
        <taxon>Chordata</taxon>
        <taxon>Craniata</taxon>
        <taxon>Vertebrata</taxon>
        <taxon>Euteleostomi</taxon>
        <taxon>Amphibia</taxon>
        <taxon>Batrachia</taxon>
        <taxon>Caudata</taxon>
        <taxon>Salamandroidea</taxon>
        <taxon>Salamandridae</taxon>
        <taxon>Pleurodelinae</taxon>
        <taxon>Pleurodeles</taxon>
    </lineage>
</organism>
<dbReference type="Proteomes" id="UP001066276">
    <property type="component" value="Chromosome 4_1"/>
</dbReference>
<proteinExistence type="predicted"/>
<comment type="caution">
    <text evidence="2">The sequence shown here is derived from an EMBL/GenBank/DDBJ whole genome shotgun (WGS) entry which is preliminary data.</text>
</comment>
<evidence type="ECO:0000256" key="1">
    <source>
        <dbReference type="SAM" id="MobiDB-lite"/>
    </source>
</evidence>
<name>A0AAV7T829_PLEWA</name>
<feature type="region of interest" description="Disordered" evidence="1">
    <location>
        <begin position="1"/>
        <end position="121"/>
    </location>
</feature>
<evidence type="ECO:0000313" key="3">
    <source>
        <dbReference type="Proteomes" id="UP001066276"/>
    </source>
</evidence>
<feature type="compositionally biased region" description="Low complexity" evidence="1">
    <location>
        <begin position="24"/>
        <end position="34"/>
    </location>
</feature>
<protein>
    <submittedName>
        <fullName evidence="2">Uncharacterized protein</fullName>
    </submittedName>
</protein>
<feature type="compositionally biased region" description="Polar residues" evidence="1">
    <location>
        <begin position="72"/>
        <end position="86"/>
    </location>
</feature>
<evidence type="ECO:0000313" key="2">
    <source>
        <dbReference type="EMBL" id="KAJ1172211.1"/>
    </source>
</evidence>
<dbReference type="AlphaFoldDB" id="A0AAV7T829"/>
<gene>
    <name evidence="2" type="ORF">NDU88_004059</name>
</gene>
<keyword evidence="3" id="KW-1185">Reference proteome</keyword>
<dbReference type="EMBL" id="JANPWB010000007">
    <property type="protein sequence ID" value="KAJ1172211.1"/>
    <property type="molecule type" value="Genomic_DNA"/>
</dbReference>